<name>A0ABW4RUZ0_9ACTN</name>
<dbReference type="InterPro" id="IPR043714">
    <property type="entry name" value="DUF5655"/>
</dbReference>
<proteinExistence type="predicted"/>
<dbReference type="RefSeq" id="WP_343872962.1">
    <property type="nucleotide sequence ID" value="NZ_BAAAIX010000013.1"/>
</dbReference>
<accession>A0ABW4RUZ0</accession>
<reference evidence="3" key="1">
    <citation type="journal article" date="2019" name="Int. J. Syst. Evol. Microbiol.">
        <title>The Global Catalogue of Microorganisms (GCM) 10K type strain sequencing project: providing services to taxonomists for standard genome sequencing and annotation.</title>
        <authorList>
            <consortium name="The Broad Institute Genomics Platform"/>
            <consortium name="The Broad Institute Genome Sequencing Center for Infectious Disease"/>
            <person name="Wu L."/>
            <person name="Ma J."/>
        </authorList>
    </citation>
    <scope>NUCLEOTIDE SEQUENCE [LARGE SCALE GENOMIC DNA]</scope>
    <source>
        <strain evidence="3">CAIM 431</strain>
    </source>
</reference>
<gene>
    <name evidence="2" type="ORF">ACFSCS_07410</name>
</gene>
<dbReference type="Proteomes" id="UP001597326">
    <property type="component" value="Unassembled WGS sequence"/>
</dbReference>
<sequence length="191" mass="21064">MASPDEMSAAVSRSLQERTGHDMDQWVAMVSAAELDPLDQPAVRRWLKEQGVKQNSQWAIAFEAAGRAGWTMPSADAFADQMYTGKKEPLRPLHDALVAAAAQTGEDVRVEGRASYTPVVRARQFAAIVPGPRGTVRLGRRFREAPVDERIEPAKGFAQATHWMHFDAGTEPHTAVEQARDLLQLAYQQNG</sequence>
<evidence type="ECO:0000313" key="2">
    <source>
        <dbReference type="EMBL" id="MFD1890011.1"/>
    </source>
</evidence>
<evidence type="ECO:0000313" key="3">
    <source>
        <dbReference type="Proteomes" id="UP001597326"/>
    </source>
</evidence>
<feature type="domain" description="DUF5655" evidence="1">
    <location>
        <begin position="80"/>
        <end position="190"/>
    </location>
</feature>
<dbReference type="EMBL" id="JBHUFZ010000016">
    <property type="protein sequence ID" value="MFD1890011.1"/>
    <property type="molecule type" value="Genomic_DNA"/>
</dbReference>
<dbReference type="Pfam" id="PF18899">
    <property type="entry name" value="DUF5655"/>
    <property type="match status" value="1"/>
</dbReference>
<evidence type="ECO:0000259" key="1">
    <source>
        <dbReference type="Pfam" id="PF18899"/>
    </source>
</evidence>
<protein>
    <submittedName>
        <fullName evidence="2">DUF5655 domain-containing protein</fullName>
    </submittedName>
</protein>
<keyword evidence="3" id="KW-1185">Reference proteome</keyword>
<organism evidence="2 3">
    <name type="scientific">Luteococcus peritonei</name>
    <dbReference type="NCBI Taxonomy" id="88874"/>
    <lineage>
        <taxon>Bacteria</taxon>
        <taxon>Bacillati</taxon>
        <taxon>Actinomycetota</taxon>
        <taxon>Actinomycetes</taxon>
        <taxon>Propionibacteriales</taxon>
        <taxon>Propionibacteriaceae</taxon>
        <taxon>Luteococcus</taxon>
    </lineage>
</organism>
<comment type="caution">
    <text evidence="2">The sequence shown here is derived from an EMBL/GenBank/DDBJ whole genome shotgun (WGS) entry which is preliminary data.</text>
</comment>